<dbReference type="AlphaFoldDB" id="A0A118K4F2"/>
<evidence type="ECO:0000256" key="2">
    <source>
        <dbReference type="ARBA" id="ARBA00022448"/>
    </source>
</evidence>
<dbReference type="OMA" id="WMIFAIM"/>
<dbReference type="EMBL" id="LEKV01001507">
    <property type="protein sequence ID" value="KVI07413.1"/>
    <property type="molecule type" value="Genomic_DNA"/>
</dbReference>
<comment type="similarity">
    <text evidence="6">Belongs to the major facilitator superfamily. Phosphate:H(+) symporter (TC 2.A.1.9) family.</text>
</comment>
<gene>
    <name evidence="9" type="ORF">Ccrd_014202</name>
</gene>
<proteinExistence type="inferred from homology"/>
<dbReference type="Proteomes" id="UP000243975">
    <property type="component" value="Unassembled WGS sequence"/>
</dbReference>
<accession>A0A118K4F2</accession>
<dbReference type="SUPFAM" id="SSF103473">
    <property type="entry name" value="MFS general substrate transporter"/>
    <property type="match status" value="1"/>
</dbReference>
<feature type="transmembrane region" description="Helical" evidence="7">
    <location>
        <begin position="192"/>
        <end position="212"/>
    </location>
</feature>
<feature type="signal peptide" evidence="8">
    <location>
        <begin position="1"/>
        <end position="29"/>
    </location>
</feature>
<keyword evidence="8" id="KW-0732">Signal</keyword>
<name>A0A118K4F2_CYNCS</name>
<feature type="chain" id="PRO_5007159965" evidence="8">
    <location>
        <begin position="30"/>
        <end position="303"/>
    </location>
</feature>
<evidence type="ECO:0000256" key="6">
    <source>
        <dbReference type="ARBA" id="ARBA00044504"/>
    </source>
</evidence>
<keyword evidence="4 7" id="KW-1133">Transmembrane helix</keyword>
<feature type="transmembrane region" description="Helical" evidence="7">
    <location>
        <begin position="87"/>
        <end position="109"/>
    </location>
</feature>
<keyword evidence="5 7" id="KW-0472">Membrane</keyword>
<feature type="transmembrane region" description="Helical" evidence="7">
    <location>
        <begin position="142"/>
        <end position="163"/>
    </location>
</feature>
<reference evidence="9 10" key="1">
    <citation type="journal article" date="2016" name="Sci. Rep.">
        <title>The genome sequence of the outbreeding globe artichoke constructed de novo incorporating a phase-aware low-pass sequencing strategy of F1 progeny.</title>
        <authorList>
            <person name="Scaglione D."/>
            <person name="Reyes-Chin-Wo S."/>
            <person name="Acquadro A."/>
            <person name="Froenicke L."/>
            <person name="Portis E."/>
            <person name="Beitel C."/>
            <person name="Tirone M."/>
            <person name="Mauro R."/>
            <person name="Lo Monaco A."/>
            <person name="Mauromicale G."/>
            <person name="Faccioli P."/>
            <person name="Cattivelli L."/>
            <person name="Rieseberg L."/>
            <person name="Michelmore R."/>
            <person name="Lanteri S."/>
        </authorList>
    </citation>
    <scope>NUCLEOTIDE SEQUENCE [LARGE SCALE GENOMIC DNA]</scope>
    <source>
        <strain evidence="9">2C</strain>
    </source>
</reference>
<dbReference type="Gene3D" id="1.20.1250.20">
    <property type="entry name" value="MFS general substrate transporter like domains"/>
    <property type="match status" value="2"/>
</dbReference>
<keyword evidence="2" id="KW-0813">Transport</keyword>
<dbReference type="PANTHER" id="PTHR23504">
    <property type="entry name" value="MAJOR FACILITATOR SUPERFAMILY DOMAIN-CONTAINING PROTEIN 10"/>
    <property type="match status" value="1"/>
</dbReference>
<evidence type="ECO:0000256" key="3">
    <source>
        <dbReference type="ARBA" id="ARBA00022692"/>
    </source>
</evidence>
<keyword evidence="10" id="KW-1185">Reference proteome</keyword>
<dbReference type="InterPro" id="IPR036259">
    <property type="entry name" value="MFS_trans_sf"/>
</dbReference>
<comment type="subcellular location">
    <subcellularLocation>
        <location evidence="1">Membrane</location>
        <topology evidence="1">Multi-pass membrane protein</topology>
    </subcellularLocation>
</comment>
<feature type="transmembrane region" description="Helical" evidence="7">
    <location>
        <begin position="245"/>
        <end position="265"/>
    </location>
</feature>
<evidence type="ECO:0000256" key="1">
    <source>
        <dbReference type="ARBA" id="ARBA00004141"/>
    </source>
</evidence>
<keyword evidence="3 7" id="KW-0812">Transmembrane</keyword>
<evidence type="ECO:0000256" key="8">
    <source>
        <dbReference type="SAM" id="SignalP"/>
    </source>
</evidence>
<feature type="transmembrane region" description="Helical" evidence="7">
    <location>
        <begin position="219"/>
        <end position="239"/>
    </location>
</feature>
<feature type="non-terminal residue" evidence="9">
    <location>
        <position position="1"/>
    </location>
</feature>
<evidence type="ECO:0000313" key="9">
    <source>
        <dbReference type="EMBL" id="KVI07413.1"/>
    </source>
</evidence>
<evidence type="ECO:0000256" key="5">
    <source>
        <dbReference type="ARBA" id="ARBA00023136"/>
    </source>
</evidence>
<evidence type="ECO:0000313" key="10">
    <source>
        <dbReference type="Proteomes" id="UP000243975"/>
    </source>
</evidence>
<dbReference type="Gramene" id="KVI07413">
    <property type="protein sequence ID" value="KVI07413"/>
    <property type="gene ID" value="Ccrd_014202"/>
</dbReference>
<dbReference type="PANTHER" id="PTHR23504:SF108">
    <property type="entry name" value="OS11G0151500 PROTEIN"/>
    <property type="match status" value="1"/>
</dbReference>
<organism evidence="9 10">
    <name type="scientific">Cynara cardunculus var. scolymus</name>
    <name type="common">Globe artichoke</name>
    <name type="synonym">Cynara scolymus</name>
    <dbReference type="NCBI Taxonomy" id="59895"/>
    <lineage>
        <taxon>Eukaryota</taxon>
        <taxon>Viridiplantae</taxon>
        <taxon>Streptophyta</taxon>
        <taxon>Embryophyta</taxon>
        <taxon>Tracheophyta</taxon>
        <taxon>Spermatophyta</taxon>
        <taxon>Magnoliopsida</taxon>
        <taxon>eudicotyledons</taxon>
        <taxon>Gunneridae</taxon>
        <taxon>Pentapetalae</taxon>
        <taxon>asterids</taxon>
        <taxon>campanulids</taxon>
        <taxon>Asterales</taxon>
        <taxon>Asteraceae</taxon>
        <taxon>Carduoideae</taxon>
        <taxon>Cardueae</taxon>
        <taxon>Carduinae</taxon>
        <taxon>Cynara</taxon>
    </lineage>
</organism>
<evidence type="ECO:0000256" key="7">
    <source>
        <dbReference type="SAM" id="Phobius"/>
    </source>
</evidence>
<protein>
    <submittedName>
        <fullName evidence="9">Major facilitator superfamily domain, general substrate transporter</fullName>
    </submittedName>
</protein>
<sequence>MARWWESVRELRPLLHLLFPLCFHWIAEEMTVSVLVDVTTEALCPGQNTCSQAIYLNGLQQTVVGIFKMVMLPILGQLSDEYGRKPLLLVTVSIALLIFCPVYMAVFLAETVESTTPKMDRHASYLSKTLTVVQKRYRTMKYAAKIVLSTPMLSSISVISFFYELGMSGISTVLLYYLKAAFGFDKNQLSEILSMVGVGSIVSQLVVLPLANPLVGEKVILCAGLLASIAYALFYGLAWASWVPYLGASFGVIFILVKPSTYAVISKGSRSTDQGKAQTFIAGVQSIASLLSPLAVTPLTSEL</sequence>
<dbReference type="GO" id="GO:0016020">
    <property type="term" value="C:membrane"/>
    <property type="evidence" value="ECO:0007669"/>
    <property type="project" value="UniProtKB-SubCell"/>
</dbReference>
<dbReference type="STRING" id="59895.A0A118K4F2"/>
<evidence type="ECO:0000256" key="4">
    <source>
        <dbReference type="ARBA" id="ARBA00022989"/>
    </source>
</evidence>
<comment type="caution">
    <text evidence="9">The sequence shown here is derived from an EMBL/GenBank/DDBJ whole genome shotgun (WGS) entry which is preliminary data.</text>
</comment>